<gene>
    <name evidence="1" type="ORF">OVA965_LOCUS26665</name>
    <name evidence="2" type="ORF">TMI583_LOCUS27403</name>
</gene>
<dbReference type="AlphaFoldDB" id="A0A8S2EMQ9"/>
<evidence type="ECO:0000313" key="2">
    <source>
        <dbReference type="EMBL" id="CAF4066242.1"/>
    </source>
</evidence>
<evidence type="ECO:0008006" key="4">
    <source>
        <dbReference type="Google" id="ProtNLM"/>
    </source>
</evidence>
<protein>
    <recommendedName>
        <fullName evidence="4">Condensation domain-containing protein</fullName>
    </recommendedName>
</protein>
<dbReference type="EMBL" id="CAJNOK010017198">
    <property type="protein sequence ID" value="CAF1259521.1"/>
    <property type="molecule type" value="Genomic_DNA"/>
</dbReference>
<dbReference type="Proteomes" id="UP000677228">
    <property type="component" value="Unassembled WGS sequence"/>
</dbReference>
<dbReference type="EMBL" id="CAJOBA010038750">
    <property type="protein sequence ID" value="CAF4066242.1"/>
    <property type="molecule type" value="Genomic_DNA"/>
</dbReference>
<sequence>AGEQIYHYEQVYYGNQTLVNALTFKVNENDPDLTELVAREALLQLYHEYYVVLGYEIVYSSKHNSLVYVQKSKEQAENDLLSNLKYVKDVSWIVIFEKEINTPFDPNILSRWSIIKQDSSHYILILSCHHAIVDAKCSYYIGCKYLSLCLNINDKHPINNNTNTHLNPMEIYLFNKYEYEKITCQFQLRNKRSQIITDSTHVQCFLTCEGTIDILKSKCHSYNLKMNGLLSLVTSYGYYLTKNYIDEKSIKIHMMVNIRPFIYLPFNQSGMFVTVFDDSTNIPSNNMEISALWNNAKNLSVNLHHRINNKEYYNNLKNDTDLLKMIYKNETTLSDVDFAFSNLGLLPNEEKRIDGQYFAVSLPENRWTSHILVGVGTVNNQICWTISYNAKHITKEFVQKWQKNIQNIIEQVVFNTQNNE</sequence>
<comment type="caution">
    <text evidence="1">The sequence shown here is derived from an EMBL/GenBank/DDBJ whole genome shotgun (WGS) entry which is preliminary data.</text>
</comment>
<proteinExistence type="predicted"/>
<evidence type="ECO:0000313" key="1">
    <source>
        <dbReference type="EMBL" id="CAF1259521.1"/>
    </source>
</evidence>
<evidence type="ECO:0000313" key="3">
    <source>
        <dbReference type="Proteomes" id="UP000677228"/>
    </source>
</evidence>
<organism evidence="1 3">
    <name type="scientific">Didymodactylos carnosus</name>
    <dbReference type="NCBI Taxonomy" id="1234261"/>
    <lineage>
        <taxon>Eukaryota</taxon>
        <taxon>Metazoa</taxon>
        <taxon>Spiralia</taxon>
        <taxon>Gnathifera</taxon>
        <taxon>Rotifera</taxon>
        <taxon>Eurotatoria</taxon>
        <taxon>Bdelloidea</taxon>
        <taxon>Philodinida</taxon>
        <taxon>Philodinidae</taxon>
        <taxon>Didymodactylos</taxon>
    </lineage>
</organism>
<feature type="non-terminal residue" evidence="1">
    <location>
        <position position="1"/>
    </location>
</feature>
<accession>A0A8S2EMQ9</accession>
<name>A0A8S2EMQ9_9BILA</name>
<dbReference type="Proteomes" id="UP000682733">
    <property type="component" value="Unassembled WGS sequence"/>
</dbReference>
<reference evidence="1" key="1">
    <citation type="submission" date="2021-02" db="EMBL/GenBank/DDBJ databases">
        <authorList>
            <person name="Nowell W R."/>
        </authorList>
    </citation>
    <scope>NUCLEOTIDE SEQUENCE</scope>
</reference>